<evidence type="ECO:0000256" key="3">
    <source>
        <dbReference type="ARBA" id="ARBA00022989"/>
    </source>
</evidence>
<keyword evidence="7" id="KW-1185">Reference proteome</keyword>
<dbReference type="PANTHER" id="PTHR35529:SF2">
    <property type="entry name" value="SPORULATION PROTEIN YTAF-RELATED"/>
    <property type="match status" value="1"/>
</dbReference>
<dbReference type="AlphaFoldDB" id="A0A1M5B6K6"/>
<keyword evidence="1" id="KW-1003">Cell membrane</keyword>
<evidence type="ECO:0000256" key="4">
    <source>
        <dbReference type="ARBA" id="ARBA00023136"/>
    </source>
</evidence>
<feature type="transmembrane region" description="Helical" evidence="5">
    <location>
        <begin position="156"/>
        <end position="176"/>
    </location>
</feature>
<dbReference type="STRING" id="1121256.SAMN02746089_01790"/>
<gene>
    <name evidence="6" type="ORF">SAMN02746089_01790</name>
</gene>
<protein>
    <submittedName>
        <fullName evidence="6">Putative sporulation protein YtaF</fullName>
    </submittedName>
</protein>
<evidence type="ECO:0000256" key="2">
    <source>
        <dbReference type="ARBA" id="ARBA00022692"/>
    </source>
</evidence>
<dbReference type="OrthoDB" id="1679205at2"/>
<accession>A0A1M5B6K6</accession>
<evidence type="ECO:0000256" key="1">
    <source>
        <dbReference type="ARBA" id="ARBA00022475"/>
    </source>
</evidence>
<dbReference type="EMBL" id="FQVH01000020">
    <property type="protein sequence ID" value="SHF37822.1"/>
    <property type="molecule type" value="Genomic_DNA"/>
</dbReference>
<feature type="transmembrane region" description="Helical" evidence="5">
    <location>
        <begin position="6"/>
        <end position="26"/>
    </location>
</feature>
<proteinExistence type="predicted"/>
<sequence length="208" mass="22662">MYYLSMILIALCSNIDNLVVGIAMGIKNLRINMTGNLTIALISFIGTYLSMSLGKFFISFIYAGIANYIGGIFLIVIGTQSLTSALISTVRKAKQKIKEHDKEILSYSEYIENPEKVDINKSGFIDLKESIILGFVLAVNNIGVGFGAGISKFDALISSILTFILSTMALFIGLRMGKQLLSKTIEKYAGIISSCIIILLGILELIIN</sequence>
<dbReference type="PANTHER" id="PTHR35529">
    <property type="entry name" value="MANGANESE EFFLUX PUMP MNTP-RELATED"/>
    <property type="match status" value="1"/>
</dbReference>
<feature type="transmembrane region" description="Helical" evidence="5">
    <location>
        <begin position="188"/>
        <end position="207"/>
    </location>
</feature>
<keyword evidence="3 5" id="KW-1133">Transmembrane helix</keyword>
<evidence type="ECO:0000256" key="5">
    <source>
        <dbReference type="SAM" id="Phobius"/>
    </source>
</evidence>
<keyword evidence="2 5" id="KW-0812">Transmembrane</keyword>
<feature type="transmembrane region" description="Helical" evidence="5">
    <location>
        <begin position="68"/>
        <end position="90"/>
    </location>
</feature>
<evidence type="ECO:0000313" key="6">
    <source>
        <dbReference type="EMBL" id="SHF37822.1"/>
    </source>
</evidence>
<feature type="transmembrane region" description="Helical" evidence="5">
    <location>
        <begin position="38"/>
        <end position="62"/>
    </location>
</feature>
<dbReference type="InterPro" id="IPR003810">
    <property type="entry name" value="Mntp/YtaF"/>
</dbReference>
<feature type="transmembrane region" description="Helical" evidence="5">
    <location>
        <begin position="131"/>
        <end position="150"/>
    </location>
</feature>
<reference evidence="6 7" key="1">
    <citation type="submission" date="2016-11" db="EMBL/GenBank/DDBJ databases">
        <authorList>
            <person name="Jaros S."/>
            <person name="Januszkiewicz K."/>
            <person name="Wedrychowicz H."/>
        </authorList>
    </citation>
    <scope>NUCLEOTIDE SEQUENCE [LARGE SCALE GENOMIC DNA]</scope>
    <source>
        <strain evidence="6 7">DSM 17918</strain>
    </source>
</reference>
<evidence type="ECO:0000313" key="7">
    <source>
        <dbReference type="Proteomes" id="UP000184088"/>
    </source>
</evidence>
<dbReference type="RefSeq" id="WP_073344267.1">
    <property type="nucleotide sequence ID" value="NZ_FQVH01000020.1"/>
</dbReference>
<name>A0A1M5B6K6_9THEO</name>
<dbReference type="Pfam" id="PF02659">
    <property type="entry name" value="Mntp"/>
    <property type="match status" value="1"/>
</dbReference>
<keyword evidence="4 5" id="KW-0472">Membrane</keyword>
<dbReference type="Proteomes" id="UP000184088">
    <property type="component" value="Unassembled WGS sequence"/>
</dbReference>
<organism evidence="6 7">
    <name type="scientific">Caldanaerobius fijiensis DSM 17918</name>
    <dbReference type="NCBI Taxonomy" id="1121256"/>
    <lineage>
        <taxon>Bacteria</taxon>
        <taxon>Bacillati</taxon>
        <taxon>Bacillota</taxon>
        <taxon>Clostridia</taxon>
        <taxon>Thermoanaerobacterales</taxon>
        <taxon>Thermoanaerobacteraceae</taxon>
        <taxon>Caldanaerobius</taxon>
    </lineage>
</organism>